<proteinExistence type="predicted"/>
<gene>
    <name evidence="2" type="ORF">MSPICULIGERA_LOCUS19618</name>
</gene>
<organism evidence="2 3">
    <name type="scientific">Mesorhabditis spiculigera</name>
    <dbReference type="NCBI Taxonomy" id="96644"/>
    <lineage>
        <taxon>Eukaryota</taxon>
        <taxon>Metazoa</taxon>
        <taxon>Ecdysozoa</taxon>
        <taxon>Nematoda</taxon>
        <taxon>Chromadorea</taxon>
        <taxon>Rhabditida</taxon>
        <taxon>Rhabditina</taxon>
        <taxon>Rhabditomorpha</taxon>
        <taxon>Rhabditoidea</taxon>
        <taxon>Rhabditidae</taxon>
        <taxon>Mesorhabditinae</taxon>
        <taxon>Mesorhabditis</taxon>
    </lineage>
</organism>
<feature type="region of interest" description="Disordered" evidence="1">
    <location>
        <begin position="1"/>
        <end position="45"/>
    </location>
</feature>
<sequence length="108" mass="11455">MTSPAPEAATSSPVPSTSSSSTLTPAPPIPAQLGTKRRATNSNDDDCIEARRRRLLENIAFEEIVRLAHSAVTNSPGSNGPLSPLAAAQAYALEQIHLRGELFSSRLF</sequence>
<feature type="non-terminal residue" evidence="2">
    <location>
        <position position="108"/>
    </location>
</feature>
<protein>
    <submittedName>
        <fullName evidence="2">Uncharacterized protein</fullName>
    </submittedName>
</protein>
<keyword evidence="3" id="KW-1185">Reference proteome</keyword>
<accession>A0AA36D842</accession>
<evidence type="ECO:0000256" key="1">
    <source>
        <dbReference type="SAM" id="MobiDB-lite"/>
    </source>
</evidence>
<evidence type="ECO:0000313" key="2">
    <source>
        <dbReference type="EMBL" id="CAJ0581459.1"/>
    </source>
</evidence>
<feature type="compositionally biased region" description="Low complexity" evidence="1">
    <location>
        <begin position="1"/>
        <end position="24"/>
    </location>
</feature>
<reference evidence="2" key="1">
    <citation type="submission" date="2023-06" db="EMBL/GenBank/DDBJ databases">
        <authorList>
            <person name="Delattre M."/>
        </authorList>
    </citation>
    <scope>NUCLEOTIDE SEQUENCE</scope>
    <source>
        <strain evidence="2">AF72</strain>
    </source>
</reference>
<comment type="caution">
    <text evidence="2">The sequence shown here is derived from an EMBL/GenBank/DDBJ whole genome shotgun (WGS) entry which is preliminary data.</text>
</comment>
<evidence type="ECO:0000313" key="3">
    <source>
        <dbReference type="Proteomes" id="UP001177023"/>
    </source>
</evidence>
<dbReference type="AlphaFoldDB" id="A0AA36D842"/>
<dbReference type="Proteomes" id="UP001177023">
    <property type="component" value="Unassembled WGS sequence"/>
</dbReference>
<name>A0AA36D842_9BILA</name>
<dbReference type="EMBL" id="CATQJA010002663">
    <property type="protein sequence ID" value="CAJ0581459.1"/>
    <property type="molecule type" value="Genomic_DNA"/>
</dbReference>